<dbReference type="EMBL" id="JACHGB010000005">
    <property type="protein sequence ID" value="MBB5272861.1"/>
    <property type="molecule type" value="Genomic_DNA"/>
</dbReference>
<comment type="caution">
    <text evidence="2">The sequence shown here is derived from an EMBL/GenBank/DDBJ whole genome shotgun (WGS) entry which is preliminary data.</text>
</comment>
<reference evidence="2 3" key="1">
    <citation type="submission" date="2020-08" db="EMBL/GenBank/DDBJ databases">
        <title>Genomic Encyclopedia of Type Strains, Phase IV (KMG-IV): sequencing the most valuable type-strain genomes for metagenomic binning, comparative biology and taxonomic classification.</title>
        <authorList>
            <person name="Goeker M."/>
        </authorList>
    </citation>
    <scope>NUCLEOTIDE SEQUENCE [LARGE SCALE GENOMIC DNA]</scope>
    <source>
        <strain evidence="2 3">DSM 29781</strain>
    </source>
</reference>
<feature type="compositionally biased region" description="Acidic residues" evidence="1">
    <location>
        <begin position="72"/>
        <end position="81"/>
    </location>
</feature>
<evidence type="ECO:0000313" key="2">
    <source>
        <dbReference type="EMBL" id="MBB5272861.1"/>
    </source>
</evidence>
<dbReference type="Pfam" id="PF08895">
    <property type="entry name" value="DUF1840"/>
    <property type="match status" value="1"/>
</dbReference>
<organism evidence="2 3">
    <name type="scientific">Quisquiliibacterium transsilvanicum</name>
    <dbReference type="NCBI Taxonomy" id="1549638"/>
    <lineage>
        <taxon>Bacteria</taxon>
        <taxon>Pseudomonadati</taxon>
        <taxon>Pseudomonadota</taxon>
        <taxon>Betaproteobacteria</taxon>
        <taxon>Burkholderiales</taxon>
        <taxon>Burkholderiaceae</taxon>
        <taxon>Quisquiliibacterium</taxon>
    </lineage>
</organism>
<accession>A0A7W8M9B6</accession>
<protein>
    <submittedName>
        <fullName evidence="2">Cyclopropane-fatty-acyl-phospholipid synthase</fullName>
        <ecNumber evidence="2">2.1.1.79</ecNumber>
    </submittedName>
</protein>
<evidence type="ECO:0000256" key="1">
    <source>
        <dbReference type="SAM" id="MobiDB-lite"/>
    </source>
</evidence>
<sequence>MIYEFKCRATGTVVMTQKVAERILAIIGKEPGSQGIILPDRMPDAIRTLEAAVEAEREAERRAKESTKEAAPEDEGEDEGAEKDRTPVVSLGQRAWPFIQMLKDAAAAEREITWGV</sequence>
<feature type="region of interest" description="Disordered" evidence="1">
    <location>
        <begin position="54"/>
        <end position="87"/>
    </location>
</feature>
<dbReference type="AlphaFoldDB" id="A0A7W8M9B6"/>
<dbReference type="InterPro" id="IPR014991">
    <property type="entry name" value="DUF1840"/>
</dbReference>
<evidence type="ECO:0000313" key="3">
    <source>
        <dbReference type="Proteomes" id="UP000532440"/>
    </source>
</evidence>
<feature type="compositionally biased region" description="Basic and acidic residues" evidence="1">
    <location>
        <begin position="54"/>
        <end position="71"/>
    </location>
</feature>
<proteinExistence type="predicted"/>
<gene>
    <name evidence="2" type="ORF">HNQ70_002884</name>
</gene>
<dbReference type="RefSeq" id="WP_183968809.1">
    <property type="nucleotide sequence ID" value="NZ_BAABEW010000012.1"/>
</dbReference>
<keyword evidence="2" id="KW-0489">Methyltransferase</keyword>
<name>A0A7W8M9B6_9BURK</name>
<dbReference type="Proteomes" id="UP000532440">
    <property type="component" value="Unassembled WGS sequence"/>
</dbReference>
<dbReference type="GO" id="GO:0008825">
    <property type="term" value="F:cyclopropane-fatty-acyl-phospholipid synthase activity"/>
    <property type="evidence" value="ECO:0007669"/>
    <property type="project" value="UniProtKB-EC"/>
</dbReference>
<dbReference type="EC" id="2.1.1.79" evidence="2"/>
<dbReference type="GO" id="GO:0032259">
    <property type="term" value="P:methylation"/>
    <property type="evidence" value="ECO:0007669"/>
    <property type="project" value="UniProtKB-KW"/>
</dbReference>
<keyword evidence="3" id="KW-1185">Reference proteome</keyword>
<keyword evidence="2" id="KW-0808">Transferase</keyword>